<keyword evidence="2" id="KW-1133">Transmembrane helix</keyword>
<sequence length="536" mass="57463">MIGKFVYYSLFLFPPRRTMPCPGSGTCLLIDNSAQPLFNALSGNDDWGLFSSDAYLGGSMALSGPTIGRGLGNVTITFQGTSISFTGNTPSSNDSPGSFLVTIDSHKPYQATFPNFSLIQNHTQWYQSPLLSDSTQGHSITISQIATGLDYAIVSAGQATESLDQYQILVDDDDTEQIWYSGKGWETRTDVLELNGGFLDGPPVGNTTHQSNTVGDSFEFQFAGTEVEVYGVFLWTANGEVDIGFNLDNGSQMSSARLTVSNNAPLMDQQPYFRIFQGLNLSPGNHTLFANITSASGTQRLIFDYILYRPSFSRLADKPVFSPASSSSSSSSTTSDSTSPTQSTSESDAQNQQSNSGLQGGEIGGIVTGILVLLLLVGTGVWVLRRARRRRGPGQRIRSIHHGDGIDIGIPPTHTDAMESLAPTPLILPPPSSIQATGYGSEPGPGSGSGSRRNEKSSMGRGRSPTSTDLSSPSRPGPWRNQIQPNLPGHSTSETQVQINELRVRIEELTQSLAPVTSHGSQVESSPPPYAKVDHR</sequence>
<evidence type="ECO:0000313" key="3">
    <source>
        <dbReference type="EMBL" id="KAF5352079.1"/>
    </source>
</evidence>
<dbReference type="Proteomes" id="UP000559256">
    <property type="component" value="Unassembled WGS sequence"/>
</dbReference>
<dbReference type="EMBL" id="JAACJM010000068">
    <property type="protein sequence ID" value="KAF5352079.1"/>
    <property type="molecule type" value="Genomic_DNA"/>
</dbReference>
<feature type="region of interest" description="Disordered" evidence="1">
    <location>
        <begin position="322"/>
        <end position="357"/>
    </location>
</feature>
<dbReference type="AlphaFoldDB" id="A0A8H5FX20"/>
<feature type="compositionally biased region" description="Polar residues" evidence="1">
    <location>
        <begin position="481"/>
        <end position="499"/>
    </location>
</feature>
<dbReference type="Gene3D" id="2.60.120.260">
    <property type="entry name" value="Galactose-binding domain-like"/>
    <property type="match status" value="2"/>
</dbReference>
<organism evidence="3 4">
    <name type="scientific">Tetrapyrgos nigripes</name>
    <dbReference type="NCBI Taxonomy" id="182062"/>
    <lineage>
        <taxon>Eukaryota</taxon>
        <taxon>Fungi</taxon>
        <taxon>Dikarya</taxon>
        <taxon>Basidiomycota</taxon>
        <taxon>Agaricomycotina</taxon>
        <taxon>Agaricomycetes</taxon>
        <taxon>Agaricomycetidae</taxon>
        <taxon>Agaricales</taxon>
        <taxon>Marasmiineae</taxon>
        <taxon>Marasmiaceae</taxon>
        <taxon>Tetrapyrgos</taxon>
    </lineage>
</organism>
<evidence type="ECO:0000313" key="4">
    <source>
        <dbReference type="Proteomes" id="UP000559256"/>
    </source>
</evidence>
<keyword evidence="4" id="KW-1185">Reference proteome</keyword>
<feature type="region of interest" description="Disordered" evidence="1">
    <location>
        <begin position="513"/>
        <end position="536"/>
    </location>
</feature>
<protein>
    <submittedName>
        <fullName evidence="3">Uncharacterized protein</fullName>
    </submittedName>
</protein>
<dbReference type="OrthoDB" id="3025690at2759"/>
<evidence type="ECO:0000256" key="1">
    <source>
        <dbReference type="SAM" id="MobiDB-lite"/>
    </source>
</evidence>
<name>A0A8H5FX20_9AGAR</name>
<accession>A0A8H5FX20</accession>
<feature type="compositionally biased region" description="Polar residues" evidence="1">
    <location>
        <begin position="464"/>
        <end position="474"/>
    </location>
</feature>
<comment type="caution">
    <text evidence="3">The sequence shown here is derived from an EMBL/GenBank/DDBJ whole genome shotgun (WGS) entry which is preliminary data.</text>
</comment>
<gene>
    <name evidence="3" type="ORF">D9758_009405</name>
</gene>
<keyword evidence="2" id="KW-0472">Membrane</keyword>
<feature type="region of interest" description="Disordered" evidence="1">
    <location>
        <begin position="389"/>
        <end position="499"/>
    </location>
</feature>
<feature type="transmembrane region" description="Helical" evidence="2">
    <location>
        <begin position="363"/>
        <end position="384"/>
    </location>
</feature>
<proteinExistence type="predicted"/>
<evidence type="ECO:0000256" key="2">
    <source>
        <dbReference type="SAM" id="Phobius"/>
    </source>
</evidence>
<keyword evidence="2" id="KW-0812">Transmembrane</keyword>
<feature type="compositionally biased region" description="Polar residues" evidence="1">
    <location>
        <begin position="513"/>
        <end position="525"/>
    </location>
</feature>
<reference evidence="3 4" key="1">
    <citation type="journal article" date="2020" name="ISME J.">
        <title>Uncovering the hidden diversity of litter-decomposition mechanisms in mushroom-forming fungi.</title>
        <authorList>
            <person name="Floudas D."/>
            <person name="Bentzer J."/>
            <person name="Ahren D."/>
            <person name="Johansson T."/>
            <person name="Persson P."/>
            <person name="Tunlid A."/>
        </authorList>
    </citation>
    <scope>NUCLEOTIDE SEQUENCE [LARGE SCALE GENOMIC DNA]</scope>
    <source>
        <strain evidence="3 4">CBS 291.85</strain>
    </source>
</reference>